<dbReference type="FunFam" id="1.20.1200.10:FF:000001">
    <property type="entry name" value="Cob(I)yrinic acid a,c-diamide adenosyltransferase"/>
    <property type="match status" value="1"/>
</dbReference>
<keyword evidence="6" id="KW-0169">Cobalamin biosynthesis</keyword>
<dbReference type="InterPro" id="IPR029499">
    <property type="entry name" value="PduO-typ"/>
</dbReference>
<dbReference type="GO" id="GO:0008817">
    <property type="term" value="F:corrinoid adenosyltransferase activity"/>
    <property type="evidence" value="ECO:0007669"/>
    <property type="project" value="UniProtKB-UniRule"/>
</dbReference>
<evidence type="ECO:0000256" key="3">
    <source>
        <dbReference type="ARBA" id="ARBA00022679"/>
    </source>
</evidence>
<dbReference type="Proteomes" id="UP000823862">
    <property type="component" value="Unassembled WGS sequence"/>
</dbReference>
<keyword evidence="4 6" id="KW-0547">Nucleotide-binding</keyword>
<evidence type="ECO:0000256" key="5">
    <source>
        <dbReference type="ARBA" id="ARBA00022840"/>
    </source>
</evidence>
<accession>A0A9D2HVM4</accession>
<keyword evidence="3 6" id="KW-0808">Transferase</keyword>
<dbReference type="EMBL" id="DWZI01000009">
    <property type="protein sequence ID" value="HJA84923.1"/>
    <property type="molecule type" value="Genomic_DNA"/>
</dbReference>
<protein>
    <recommendedName>
        <fullName evidence="6">Corrinoid adenosyltransferase</fullName>
        <ecNumber evidence="6">2.5.1.17</ecNumber>
    </recommendedName>
    <alternativeName>
        <fullName evidence="6">Cob(II)alamin adenosyltransferase</fullName>
    </alternativeName>
    <alternativeName>
        <fullName evidence="6">Cob(II)yrinic acid a,c-diamide adenosyltransferase</fullName>
    </alternativeName>
    <alternativeName>
        <fullName evidence="6">Cobinamide/cobalamin adenosyltransferase</fullName>
    </alternativeName>
</protein>
<dbReference type="PANTHER" id="PTHR12213">
    <property type="entry name" value="CORRINOID ADENOSYLTRANSFERASE"/>
    <property type="match status" value="1"/>
</dbReference>
<proteinExistence type="inferred from homology"/>
<dbReference type="SUPFAM" id="SSF89028">
    <property type="entry name" value="Cobalamin adenosyltransferase-like"/>
    <property type="match status" value="1"/>
</dbReference>
<dbReference type="EC" id="2.5.1.17" evidence="6"/>
<reference evidence="8" key="1">
    <citation type="journal article" date="2021" name="PeerJ">
        <title>Extensive microbial diversity within the chicken gut microbiome revealed by metagenomics and culture.</title>
        <authorList>
            <person name="Gilroy R."/>
            <person name="Ravi A."/>
            <person name="Getino M."/>
            <person name="Pursley I."/>
            <person name="Horton D.L."/>
            <person name="Alikhan N.F."/>
            <person name="Baker D."/>
            <person name="Gharbi K."/>
            <person name="Hall N."/>
            <person name="Watson M."/>
            <person name="Adriaenssens E.M."/>
            <person name="Foster-Nyarko E."/>
            <person name="Jarju S."/>
            <person name="Secka A."/>
            <person name="Antonio M."/>
            <person name="Oren A."/>
            <person name="Chaudhuri R.R."/>
            <person name="La Ragione R."/>
            <person name="Hildebrand F."/>
            <person name="Pallen M.J."/>
        </authorList>
    </citation>
    <scope>NUCLEOTIDE SEQUENCE</scope>
    <source>
        <strain evidence="8">ChiHjej12B11-9795</strain>
    </source>
</reference>
<organism evidence="8 9">
    <name type="scientific">Candidatus Bacteroides avicola</name>
    <dbReference type="NCBI Taxonomy" id="2838468"/>
    <lineage>
        <taxon>Bacteria</taxon>
        <taxon>Pseudomonadati</taxon>
        <taxon>Bacteroidota</taxon>
        <taxon>Bacteroidia</taxon>
        <taxon>Bacteroidales</taxon>
        <taxon>Bacteroidaceae</taxon>
        <taxon>Bacteroides</taxon>
    </lineage>
</organism>
<name>A0A9D2HVM4_9BACE</name>
<dbReference type="Gene3D" id="1.20.1200.10">
    <property type="entry name" value="Cobalamin adenosyltransferase-like"/>
    <property type="match status" value="1"/>
</dbReference>
<feature type="domain" description="Cobalamin adenosyltransferase-like" evidence="7">
    <location>
        <begin position="9"/>
        <end position="173"/>
    </location>
</feature>
<keyword evidence="5 6" id="KW-0067">ATP-binding</keyword>
<comment type="caution">
    <text evidence="8">The sequence shown here is derived from an EMBL/GenBank/DDBJ whole genome shotgun (WGS) entry which is preliminary data.</text>
</comment>
<evidence type="ECO:0000256" key="2">
    <source>
        <dbReference type="ARBA" id="ARBA00011233"/>
    </source>
</evidence>
<comment type="subunit">
    <text evidence="2">Homotrimer.</text>
</comment>
<comment type="catalytic activity">
    <reaction evidence="6">
        <text>2 cob(II)alamin + reduced [electron-transfer flavoprotein] + 2 ATP = 2 adenosylcob(III)alamin + 2 triphosphate + oxidized [electron-transfer flavoprotein] + 3 H(+)</text>
        <dbReference type="Rhea" id="RHEA:28671"/>
        <dbReference type="Rhea" id="RHEA-COMP:10685"/>
        <dbReference type="Rhea" id="RHEA-COMP:10686"/>
        <dbReference type="ChEBI" id="CHEBI:15378"/>
        <dbReference type="ChEBI" id="CHEBI:16304"/>
        <dbReference type="ChEBI" id="CHEBI:18036"/>
        <dbReference type="ChEBI" id="CHEBI:18408"/>
        <dbReference type="ChEBI" id="CHEBI:30616"/>
        <dbReference type="ChEBI" id="CHEBI:57692"/>
        <dbReference type="ChEBI" id="CHEBI:58307"/>
        <dbReference type="EC" id="2.5.1.17"/>
    </reaction>
</comment>
<evidence type="ECO:0000256" key="6">
    <source>
        <dbReference type="RuleBase" id="RU366026"/>
    </source>
</evidence>
<dbReference type="Pfam" id="PF01923">
    <property type="entry name" value="Cob_adeno_trans"/>
    <property type="match status" value="1"/>
</dbReference>
<dbReference type="GO" id="GO:0009236">
    <property type="term" value="P:cobalamin biosynthetic process"/>
    <property type="evidence" value="ECO:0007669"/>
    <property type="project" value="UniProtKB-UniRule"/>
</dbReference>
<gene>
    <name evidence="8" type="ORF">H9950_01770</name>
</gene>
<evidence type="ECO:0000256" key="4">
    <source>
        <dbReference type="ARBA" id="ARBA00022741"/>
    </source>
</evidence>
<evidence type="ECO:0000256" key="1">
    <source>
        <dbReference type="ARBA" id="ARBA00007487"/>
    </source>
</evidence>
<evidence type="ECO:0000259" key="7">
    <source>
        <dbReference type="Pfam" id="PF01923"/>
    </source>
</evidence>
<sequence length="188" mass="20683">MTTPKKSLVYTRTGDAGITSLVGGTRVPKTHIRLEAYGTVDELNAHLGLLATYLTDEYDRNCILRVQHTLFAVGAQLATDTSQPVSGQQPAVSQTQVEALEQEIDRVDSLLPPLRAFVLPGGGRGAAQCHVCRTVCRRAERRILALAQEVAVPPELTAYVNRLSDYLFVLSRKLNQDEKKGEIIWQKG</sequence>
<dbReference type="InterPro" id="IPR016030">
    <property type="entry name" value="CblAdoTrfase-like"/>
</dbReference>
<dbReference type="PANTHER" id="PTHR12213:SF0">
    <property type="entry name" value="CORRINOID ADENOSYLTRANSFERASE MMAB"/>
    <property type="match status" value="1"/>
</dbReference>
<evidence type="ECO:0000313" key="9">
    <source>
        <dbReference type="Proteomes" id="UP000823862"/>
    </source>
</evidence>
<comment type="catalytic activity">
    <reaction evidence="6">
        <text>2 cob(II)yrinate a,c diamide + reduced [electron-transfer flavoprotein] + 2 ATP = 2 adenosylcob(III)yrinate a,c-diamide + 2 triphosphate + oxidized [electron-transfer flavoprotein] + 3 H(+)</text>
        <dbReference type="Rhea" id="RHEA:11528"/>
        <dbReference type="Rhea" id="RHEA-COMP:10685"/>
        <dbReference type="Rhea" id="RHEA-COMP:10686"/>
        <dbReference type="ChEBI" id="CHEBI:15378"/>
        <dbReference type="ChEBI" id="CHEBI:18036"/>
        <dbReference type="ChEBI" id="CHEBI:30616"/>
        <dbReference type="ChEBI" id="CHEBI:57692"/>
        <dbReference type="ChEBI" id="CHEBI:58307"/>
        <dbReference type="ChEBI" id="CHEBI:58503"/>
        <dbReference type="ChEBI" id="CHEBI:58537"/>
        <dbReference type="EC" id="2.5.1.17"/>
    </reaction>
</comment>
<dbReference type="InterPro" id="IPR036451">
    <property type="entry name" value="CblAdoTrfase-like_sf"/>
</dbReference>
<dbReference type="NCBIfam" id="TIGR00636">
    <property type="entry name" value="PduO_Nterm"/>
    <property type="match status" value="1"/>
</dbReference>
<comment type="pathway">
    <text evidence="6">Cofactor biosynthesis; adenosylcobalamin biosynthesis; adenosylcobalamin from cob(II)yrinate a,c-diamide: step 2/7.</text>
</comment>
<evidence type="ECO:0000313" key="8">
    <source>
        <dbReference type="EMBL" id="HJA84923.1"/>
    </source>
</evidence>
<dbReference type="GO" id="GO:0005524">
    <property type="term" value="F:ATP binding"/>
    <property type="evidence" value="ECO:0007669"/>
    <property type="project" value="UniProtKB-UniRule"/>
</dbReference>
<dbReference type="AlphaFoldDB" id="A0A9D2HVM4"/>
<comment type="similarity">
    <text evidence="1 6">Belongs to the Cob(I)alamin adenosyltransferase family.</text>
</comment>
<reference evidence="8" key="2">
    <citation type="submission" date="2021-04" db="EMBL/GenBank/DDBJ databases">
        <authorList>
            <person name="Gilroy R."/>
        </authorList>
    </citation>
    <scope>NUCLEOTIDE SEQUENCE</scope>
    <source>
        <strain evidence="8">ChiHjej12B11-9795</strain>
    </source>
</reference>